<keyword evidence="3" id="KW-0378">Hydrolase</keyword>
<organism evidence="6">
    <name type="scientific">candidate division WOR-3 bacterium</name>
    <dbReference type="NCBI Taxonomy" id="2052148"/>
    <lineage>
        <taxon>Bacteria</taxon>
        <taxon>Bacteria division WOR-3</taxon>
    </lineage>
</organism>
<dbReference type="InterPro" id="IPR004635">
    <property type="entry name" value="Pept_S49_SppA"/>
</dbReference>
<dbReference type="PANTHER" id="PTHR33209">
    <property type="entry name" value="PROTEASE 4"/>
    <property type="match status" value="1"/>
</dbReference>
<gene>
    <name evidence="6" type="primary">sppA</name>
    <name evidence="6" type="ORF">ENV60_06945</name>
</gene>
<comment type="caution">
    <text evidence="6">The sequence shown here is derived from an EMBL/GenBank/DDBJ whole genome shotgun (WGS) entry which is preliminary data.</text>
</comment>
<feature type="domain" description="Peptidase S49" evidence="5">
    <location>
        <begin position="580"/>
        <end position="739"/>
    </location>
</feature>
<evidence type="ECO:0000256" key="3">
    <source>
        <dbReference type="ARBA" id="ARBA00022801"/>
    </source>
</evidence>
<evidence type="ECO:0000259" key="5">
    <source>
        <dbReference type="Pfam" id="PF01343"/>
    </source>
</evidence>
<dbReference type="InterPro" id="IPR002142">
    <property type="entry name" value="Peptidase_S49"/>
</dbReference>
<dbReference type="CDD" id="cd07023">
    <property type="entry name" value="S49_Sppa_N_C"/>
    <property type="match status" value="1"/>
</dbReference>
<dbReference type="InterPro" id="IPR029045">
    <property type="entry name" value="ClpP/crotonase-like_dom_sf"/>
</dbReference>
<dbReference type="Gene3D" id="3.90.226.10">
    <property type="entry name" value="2-enoyl-CoA Hydratase, Chain A, domain 1"/>
    <property type="match status" value="3"/>
</dbReference>
<dbReference type="Pfam" id="PF01343">
    <property type="entry name" value="Peptidase_S49"/>
    <property type="match status" value="2"/>
</dbReference>
<sequence>MMRIYFYITFSILFFFLFCKAEVPSFFGRNRFFPASPGAMGVGLYGYDNPALLTYLHQIDGAFFWTDELEKSRGLKEWMLCTALPHLGFCLNQQNYDTVSIKHYNFSGAFGNRSQGFGIGYEWYEKNDRFKFRDIWKLGWLYRPVRFFSLGLTGSFAMDGDREGYVDFGFRPLGNEKVTLFFDYGLKKGEEVKNGRWSSGVVLEELPGIRLTARYFNDRSFSIGINISFGRIGTINQVYFDNKKRHNFNTYGIRLGAYDRNLVQPLITKKKRYLELNWEGPVKYQRYKLFDKGNTLIEMLETIEIAKNDPTISGIAINTSGLLINSEMAWELREKLKDFKEKGKRVVIYLDDAELKDYHLASVADKIILDPQGSIKLTGILIGKMYYKGALDKMGIGVDEWRLFKYKSATEVLSRDRMSDADREQLTAIAEDRYNTIKKDVCTERKFTPEEFDDLINKNCYFLPKEALEKKLIDAIGRWDEIKEFIKDLEGKEKFLCSRGGLSYYQLPRDNYWGERPKIAIIYALGECAMDTGIRARSLVKDIERVTQRKDVKAVVFRVDSPGGSALASDIVTEALKKCRKKKPVIVSQGSVAGSGGYWLSMFGDKIVSSPITVTGSIGVIGLWLYNQGLKEKLGFSTDRVKVGEHADLGFGFVFPFIGQLPDRNLTEEERDKMKFSIEALYKDFLEKVSEGRNMKVEEVEKIARGRVWSGSRAKELGLIDTIGGLETAITIAREEAKIPRDEEITILELPEAKLLPPELFQPRLIGIEDNYMEFIRYLKLYAEHNGMAMPMMGIEEIMAIYNYQWH</sequence>
<evidence type="ECO:0000313" key="6">
    <source>
        <dbReference type="EMBL" id="HGV98017.1"/>
    </source>
</evidence>
<evidence type="ECO:0000256" key="4">
    <source>
        <dbReference type="ARBA" id="ARBA00022825"/>
    </source>
</evidence>
<dbReference type="EMBL" id="DTGZ01000130">
    <property type="protein sequence ID" value="HGV98017.1"/>
    <property type="molecule type" value="Genomic_DNA"/>
</dbReference>
<reference evidence="6" key="1">
    <citation type="journal article" date="2020" name="mSystems">
        <title>Genome- and Community-Level Interaction Insights into Carbon Utilization and Element Cycling Functions of Hydrothermarchaeota in Hydrothermal Sediment.</title>
        <authorList>
            <person name="Zhou Z."/>
            <person name="Liu Y."/>
            <person name="Xu W."/>
            <person name="Pan J."/>
            <person name="Luo Z.H."/>
            <person name="Li M."/>
        </authorList>
    </citation>
    <scope>NUCLEOTIDE SEQUENCE [LARGE SCALE GENOMIC DNA]</scope>
    <source>
        <strain evidence="6">SpSt-774</strain>
    </source>
</reference>
<dbReference type="GO" id="GO:0008236">
    <property type="term" value="F:serine-type peptidase activity"/>
    <property type="evidence" value="ECO:0007669"/>
    <property type="project" value="UniProtKB-KW"/>
</dbReference>
<keyword evidence="4" id="KW-0720">Serine protease</keyword>
<dbReference type="CDD" id="cd07018">
    <property type="entry name" value="S49_SppA_67K_type"/>
    <property type="match status" value="1"/>
</dbReference>
<feature type="domain" description="Peptidase S49" evidence="5">
    <location>
        <begin position="339"/>
        <end position="488"/>
    </location>
</feature>
<proteinExistence type="inferred from homology"/>
<evidence type="ECO:0000256" key="1">
    <source>
        <dbReference type="ARBA" id="ARBA00008683"/>
    </source>
</evidence>
<keyword evidence="2" id="KW-0645">Protease</keyword>
<dbReference type="PANTHER" id="PTHR33209:SF1">
    <property type="entry name" value="PEPTIDASE S49 DOMAIN-CONTAINING PROTEIN"/>
    <property type="match status" value="1"/>
</dbReference>
<dbReference type="SUPFAM" id="SSF52096">
    <property type="entry name" value="ClpP/crotonase"/>
    <property type="match status" value="2"/>
</dbReference>
<dbReference type="InterPro" id="IPR047272">
    <property type="entry name" value="S49_SppA_C"/>
</dbReference>
<comment type="similarity">
    <text evidence="1">Belongs to the peptidase S49 family.</text>
</comment>
<dbReference type="GO" id="GO:0006508">
    <property type="term" value="P:proteolysis"/>
    <property type="evidence" value="ECO:0007669"/>
    <property type="project" value="UniProtKB-KW"/>
</dbReference>
<dbReference type="NCBIfam" id="TIGR00706">
    <property type="entry name" value="SppA_dom"/>
    <property type="match status" value="1"/>
</dbReference>
<protein>
    <submittedName>
        <fullName evidence="6">Signal peptide peptidase SppA</fullName>
    </submittedName>
</protein>
<dbReference type="AlphaFoldDB" id="A0A7C4XLD5"/>
<name>A0A7C4XLD5_UNCW3</name>
<evidence type="ECO:0000256" key="2">
    <source>
        <dbReference type="ARBA" id="ARBA00022670"/>
    </source>
</evidence>
<accession>A0A7C4XLD5</accession>
<dbReference type="InterPro" id="IPR047217">
    <property type="entry name" value="S49_SppA_67K_type_N"/>
</dbReference>